<protein>
    <submittedName>
        <fullName evidence="2">Uncharacterized protein</fullName>
    </submittedName>
</protein>
<dbReference type="Gramene" id="TVU00855">
    <property type="protein sequence ID" value="TVU00855"/>
    <property type="gene ID" value="EJB05_53703"/>
</dbReference>
<dbReference type="Gene3D" id="3.30.559.10">
    <property type="entry name" value="Chloramphenicol acetyltransferase-like domain"/>
    <property type="match status" value="2"/>
</dbReference>
<dbReference type="PANTHER" id="PTHR31147:SF61">
    <property type="entry name" value="ACYL TRANSFERASE 15"/>
    <property type="match status" value="1"/>
</dbReference>
<dbReference type="GO" id="GO:0016747">
    <property type="term" value="F:acyltransferase activity, transferring groups other than amino-acyl groups"/>
    <property type="evidence" value="ECO:0007669"/>
    <property type="project" value="UniProtKB-ARBA"/>
</dbReference>
<proteinExistence type="inferred from homology"/>
<accession>A0A5J9SPF1</accession>
<evidence type="ECO:0000256" key="1">
    <source>
        <dbReference type="ARBA" id="ARBA00009861"/>
    </source>
</evidence>
<dbReference type="InterPro" id="IPR023213">
    <property type="entry name" value="CAT-like_dom_sf"/>
</dbReference>
<reference evidence="2 4" key="1">
    <citation type="journal article" date="2019" name="Sci. Rep.">
        <title>A high-quality genome of Eragrostis curvula grass provides insights into Poaceae evolution and supports new strategies to enhance forage quality.</title>
        <authorList>
            <person name="Carballo J."/>
            <person name="Santos B.A.C.M."/>
            <person name="Zappacosta D."/>
            <person name="Garbus I."/>
            <person name="Selva J.P."/>
            <person name="Gallo C.A."/>
            <person name="Diaz A."/>
            <person name="Albertini E."/>
            <person name="Caccamo M."/>
            <person name="Echenique V."/>
        </authorList>
    </citation>
    <scope>NUCLEOTIDE SEQUENCE [LARGE SCALE GENOMIC DNA]</scope>
    <source>
        <strain evidence="4">cv. Victoria</strain>
        <tissue evidence="2">Leaf</tissue>
    </source>
</reference>
<sequence length="297" mass="32108">MGVVVKKSSSVVVRPSELVMTDNTAIKLSSFDKGLKGSDHIVVRADNGEVHIQCTGEGVEFVEASVDCALKVANLLEPLPAARAVLDELALYYPAEGCYAPTNPLMMMQVTEFSCGGFVVGVTWNHGTTDGCGMAQFLQAVGKIARGQPAPSVVPIRWDDALPSLPSSIIEMQQLRVSLEPLDLACLDINPVKRDQPHQGWIPGSPCTMFEVVAAVLWRCRTRATMSKPESPVVLWFAANVRKHVGAKEGYYGNGSTGQLVMAASGMVTNGDIMDLIKMIKQAKDRIPDKFTRGWSC</sequence>
<evidence type="ECO:0000313" key="4">
    <source>
        <dbReference type="Proteomes" id="UP000324897"/>
    </source>
</evidence>
<dbReference type="InterPro" id="IPR050898">
    <property type="entry name" value="Plant_acyltransferase"/>
</dbReference>
<comment type="similarity">
    <text evidence="1">Belongs to the plant acyltransferase family.</text>
</comment>
<dbReference type="Pfam" id="PF02458">
    <property type="entry name" value="Transferase"/>
    <property type="match status" value="2"/>
</dbReference>
<dbReference type="OrthoDB" id="692736at2759"/>
<dbReference type="Proteomes" id="UP000324897">
    <property type="component" value="Chromosome 3"/>
</dbReference>
<dbReference type="Gramene" id="TVU09201">
    <property type="protein sequence ID" value="TVU09201"/>
    <property type="gene ID" value="EJB05_42649"/>
</dbReference>
<evidence type="ECO:0000313" key="3">
    <source>
        <dbReference type="EMBL" id="TVU09201.1"/>
    </source>
</evidence>
<name>A0A5J9SPF1_9POAL</name>
<evidence type="ECO:0000313" key="2">
    <source>
        <dbReference type="EMBL" id="TVU00855.1"/>
    </source>
</evidence>
<organism evidence="2 4">
    <name type="scientific">Eragrostis curvula</name>
    <name type="common">weeping love grass</name>
    <dbReference type="NCBI Taxonomy" id="38414"/>
    <lineage>
        <taxon>Eukaryota</taxon>
        <taxon>Viridiplantae</taxon>
        <taxon>Streptophyta</taxon>
        <taxon>Embryophyta</taxon>
        <taxon>Tracheophyta</taxon>
        <taxon>Spermatophyta</taxon>
        <taxon>Magnoliopsida</taxon>
        <taxon>Liliopsida</taxon>
        <taxon>Poales</taxon>
        <taxon>Poaceae</taxon>
        <taxon>PACMAD clade</taxon>
        <taxon>Chloridoideae</taxon>
        <taxon>Eragrostideae</taxon>
        <taxon>Eragrostidinae</taxon>
        <taxon>Eragrostis</taxon>
    </lineage>
</organism>
<gene>
    <name evidence="3" type="ORF">EJB05_42649</name>
    <name evidence="2" type="ORF">EJB05_53703</name>
</gene>
<feature type="non-terminal residue" evidence="2">
    <location>
        <position position="1"/>
    </location>
</feature>
<comment type="caution">
    <text evidence="2">The sequence shown here is derived from an EMBL/GenBank/DDBJ whole genome shotgun (WGS) entry which is preliminary data.</text>
</comment>
<dbReference type="AlphaFoldDB" id="A0A5J9SPF1"/>
<dbReference type="PANTHER" id="PTHR31147">
    <property type="entry name" value="ACYL TRANSFERASE 4"/>
    <property type="match status" value="1"/>
</dbReference>
<keyword evidence="4" id="KW-1185">Reference proteome</keyword>
<dbReference type="EMBL" id="RWGY01000536">
    <property type="protein sequence ID" value="TVU00855.1"/>
    <property type="molecule type" value="Genomic_DNA"/>
</dbReference>
<dbReference type="EMBL" id="RWGY01000039">
    <property type="protein sequence ID" value="TVU09201.1"/>
    <property type="molecule type" value="Genomic_DNA"/>
</dbReference>